<evidence type="ECO:0000256" key="2">
    <source>
        <dbReference type="ARBA" id="ARBA00002000"/>
    </source>
</evidence>
<comment type="subunit">
    <text evidence="4">Component of the 20S core complex of the 26S proteasome. The 26S proteasome is composed of a core protease (CP), known as the 20S proteasome, capped at one or both ends by the 19S regulatory particle (RP/PA700). The 20S proteasome core is composed of 28 subunits that are arranged in four stacked rings, resulting in a barrel-shaped structure. The two end rings are each formed by seven alpha subunits, and the two central rings are each formed by seven beta subunits. The catalytic chamber with the active sites is on the inside of the barrel.</text>
</comment>
<keyword evidence="6" id="KW-0963">Cytoplasm</keyword>
<evidence type="ECO:0000256" key="8">
    <source>
        <dbReference type="ARBA" id="ARBA00022698"/>
    </source>
</evidence>
<evidence type="ECO:0000256" key="1">
    <source>
        <dbReference type="ARBA" id="ARBA00001198"/>
    </source>
</evidence>
<feature type="compositionally biased region" description="Acidic residues" evidence="12">
    <location>
        <begin position="52"/>
        <end position="62"/>
    </location>
</feature>
<organism evidence="14 16">
    <name type="scientific">Brassica napus</name>
    <name type="common">Rape</name>
    <dbReference type="NCBI Taxonomy" id="3708"/>
    <lineage>
        <taxon>Eukaryota</taxon>
        <taxon>Viridiplantae</taxon>
        <taxon>Streptophyta</taxon>
        <taxon>Embryophyta</taxon>
        <taxon>Tracheophyta</taxon>
        <taxon>Spermatophyta</taxon>
        <taxon>Magnoliopsida</taxon>
        <taxon>eudicotyledons</taxon>
        <taxon>Gunneridae</taxon>
        <taxon>Pentapetalae</taxon>
        <taxon>rosids</taxon>
        <taxon>malvids</taxon>
        <taxon>Brassicales</taxon>
        <taxon>Brassicaceae</taxon>
        <taxon>Brassiceae</taxon>
        <taxon>Brassica</taxon>
    </lineage>
</organism>
<dbReference type="Pfam" id="PF00227">
    <property type="entry name" value="Proteasome"/>
    <property type="match status" value="1"/>
</dbReference>
<evidence type="ECO:0000256" key="9">
    <source>
        <dbReference type="ARBA" id="ARBA00022801"/>
    </source>
</evidence>
<dbReference type="InterPro" id="IPR001353">
    <property type="entry name" value="Proteasome_sua/b"/>
</dbReference>
<feature type="compositionally biased region" description="Low complexity" evidence="12">
    <location>
        <begin position="30"/>
        <end position="39"/>
    </location>
</feature>
<reference evidence="14 16" key="1">
    <citation type="submission" date="2021-05" db="EMBL/GenBank/DDBJ databases">
        <title>Genome Assembly of Synthetic Allotetraploid Brassica napus Reveals Homoeologous Exchanges between Subgenomes.</title>
        <authorList>
            <person name="Davis J.T."/>
        </authorList>
    </citation>
    <scope>NUCLEOTIDE SEQUENCE [LARGE SCALE GENOMIC DNA]</scope>
    <source>
        <strain evidence="16">cv. Da-Ae</strain>
        <tissue evidence="14">Seedling</tissue>
    </source>
</reference>
<evidence type="ECO:0000256" key="12">
    <source>
        <dbReference type="SAM" id="MobiDB-lite"/>
    </source>
</evidence>
<dbReference type="PROSITE" id="PS51525">
    <property type="entry name" value="NET"/>
    <property type="match status" value="1"/>
</dbReference>
<evidence type="ECO:0000313" key="15">
    <source>
        <dbReference type="EMBL" id="KAH0939831.1"/>
    </source>
</evidence>
<dbReference type="PROSITE" id="PS51476">
    <property type="entry name" value="PROTEASOME_BETA_2"/>
    <property type="match status" value="1"/>
</dbReference>
<dbReference type="CDD" id="cd03763">
    <property type="entry name" value="proteasome_beta_type_7"/>
    <property type="match status" value="1"/>
</dbReference>
<dbReference type="InterPro" id="IPR000243">
    <property type="entry name" value="Pept_T1A_subB"/>
</dbReference>
<evidence type="ECO:0000256" key="3">
    <source>
        <dbReference type="ARBA" id="ARBA00004123"/>
    </source>
</evidence>
<dbReference type="Gene3D" id="3.60.20.10">
    <property type="entry name" value="Glutamine Phosphoribosylpyrophosphate, subunit 1, domain 1"/>
    <property type="match status" value="1"/>
</dbReference>
<evidence type="ECO:0000313" key="16">
    <source>
        <dbReference type="Proteomes" id="UP000824890"/>
    </source>
</evidence>
<comment type="function">
    <text evidence="2">The proteasome is a multicatalytic proteinase complex which is characterized by its ability to cleave peptides with Arg, Phe, Tyr, Leu, and Glu adjacent to the leaving group at neutral or slightly basic pH. The proteasome has an ATP-dependent proteolytic activity.</text>
</comment>
<dbReference type="PANTHER" id="PTHR32194:SF4">
    <property type="entry name" value="PROTEASOME SUBUNIT BETA TYPE-7"/>
    <property type="match status" value="1"/>
</dbReference>
<evidence type="ECO:0000256" key="5">
    <source>
        <dbReference type="ARBA" id="ARBA00012039"/>
    </source>
</evidence>
<evidence type="ECO:0000256" key="11">
    <source>
        <dbReference type="ARBA" id="ARBA00023242"/>
    </source>
</evidence>
<dbReference type="InterPro" id="IPR029055">
    <property type="entry name" value="Ntn_hydrolases_N"/>
</dbReference>
<dbReference type="EMBL" id="JAGKQM010000002">
    <property type="protein sequence ID" value="KAH0939831.1"/>
    <property type="molecule type" value="Genomic_DNA"/>
</dbReference>
<feature type="region of interest" description="Disordered" evidence="12">
    <location>
        <begin position="1"/>
        <end position="91"/>
    </location>
</feature>
<dbReference type="InterPro" id="IPR027353">
    <property type="entry name" value="NET_dom"/>
</dbReference>
<comment type="catalytic activity">
    <reaction evidence="1">
        <text>Cleavage of peptide bonds with very broad specificity.</text>
        <dbReference type="EC" id="3.4.25.1"/>
    </reaction>
</comment>
<keyword evidence="7" id="KW-0645">Protease</keyword>
<feature type="domain" description="NET" evidence="13">
    <location>
        <begin position="434"/>
        <end position="517"/>
    </location>
</feature>
<keyword evidence="16" id="KW-1185">Reference proteome</keyword>
<evidence type="ECO:0000256" key="6">
    <source>
        <dbReference type="ARBA" id="ARBA00022490"/>
    </source>
</evidence>
<dbReference type="InterPro" id="IPR023333">
    <property type="entry name" value="Proteasome_suB-type"/>
</dbReference>
<dbReference type="InterPro" id="IPR016050">
    <property type="entry name" value="Proteasome_bsu_CS"/>
</dbReference>
<dbReference type="InterPro" id="IPR038336">
    <property type="entry name" value="NET_sf"/>
</dbReference>
<sequence>MKKNHAAAMRTDPEIEISSDEALPVGAEASGPSLVGPSSGDDDGDMSGVGDGGEDADGESDELVGPSDELVGPSDELVGPSDELVGPSDELVGPSDELVGPPVLESGLGAGVLADEDFGAFVGAPPPEDGEALGVAEEFFLVVVGAEAVGGEVGAEAVDFGDAAAGCLGDPAVVGFGDPAAGCLGDAAAGCLGDAAAAGGVGELLLALALGAPAGVGGSAAKTAVMAKTVTARDRSVMVLVIFICECEIFLNALKREHVVMVISTFKRQLREHVSCVQLQCLPKAMPKRGAEAPPSSETQRVKPADSFGDYRSQVAQLLSQEEKISLRDQEATMSHSNTAIGAGMSHLKREDLNVLLRQCVRDLTPEVNEMHLRACSMKRFSDKAAKCDVPADSEDDVTNLLSNPDIVKKLTSRYSNVLLHELDDMQQQLENILDDVVATCRPMSRGEKLDLQKAIMELPGGNRDRVAGIVEEHCRTSGKEFSDEVIANLDQSEDNTMLWRLHFYNFGRMTQSGVDVPPKGGFSFDLCKRNDMLIQKGLKAPSFLKTGTTIVGLIFKDGVILGADTRATEGPIVADKNCEKIHYMAPNIYCCGAGTAADTEAVTDMVSSQLRLHRYQTGRDSRVITALTLLKKHLFSYQGHVSAALVLGGVDITGPHLHTIYPHGSTDTLPFATMGSGSLAAMSVFEAKYKEGLTRDEGIKLVAEAICSGIFNDLGSGSNVDICVITKGHKEYLRNYMEPNPRTYVSSKGYSFTKKTEVLRTKITPLMERVEITEVGEAMEE</sequence>
<dbReference type="Gene3D" id="1.20.1270.220">
    <property type="match status" value="1"/>
</dbReference>
<dbReference type="PROSITE" id="PS00854">
    <property type="entry name" value="PROTEASOME_BETA_1"/>
    <property type="match status" value="1"/>
</dbReference>
<evidence type="ECO:0000259" key="13">
    <source>
        <dbReference type="PROSITE" id="PS51525"/>
    </source>
</evidence>
<evidence type="ECO:0000256" key="10">
    <source>
        <dbReference type="ARBA" id="ARBA00022942"/>
    </source>
</evidence>
<keyword evidence="11" id="KW-0539">Nucleus</keyword>
<evidence type="ECO:0000256" key="7">
    <source>
        <dbReference type="ARBA" id="ARBA00022670"/>
    </source>
</evidence>
<proteinExistence type="predicted"/>
<evidence type="ECO:0000256" key="4">
    <source>
        <dbReference type="ARBA" id="ARBA00011517"/>
    </source>
</evidence>
<protein>
    <recommendedName>
        <fullName evidence="5">proteasome endopeptidase complex</fullName>
        <ecNumber evidence="5">3.4.25.1</ecNumber>
    </recommendedName>
</protein>
<keyword evidence="10" id="KW-0647">Proteasome</keyword>
<name>A0ABQ7X900_BRANA</name>
<accession>A0ABQ7X900</accession>
<dbReference type="SUPFAM" id="SSF56235">
    <property type="entry name" value="N-terminal nucleophile aminohydrolases (Ntn hydrolases)"/>
    <property type="match status" value="1"/>
</dbReference>
<dbReference type="EMBL" id="JAGKQM010001085">
    <property type="protein sequence ID" value="KAH0852412.1"/>
    <property type="molecule type" value="Genomic_DNA"/>
</dbReference>
<keyword evidence="9" id="KW-0378">Hydrolase</keyword>
<comment type="subcellular location">
    <subcellularLocation>
        <location evidence="3">Nucleus</location>
    </subcellularLocation>
</comment>
<dbReference type="EC" id="3.4.25.1" evidence="5"/>
<gene>
    <name evidence="15" type="ORF">HID58_007292</name>
    <name evidence="14" type="ORF">HID58_090828</name>
</gene>
<comment type="caution">
    <text evidence="14">The sequence shown here is derived from an EMBL/GenBank/DDBJ whole genome shotgun (WGS) entry which is preliminary data.</text>
</comment>
<dbReference type="PRINTS" id="PR00141">
    <property type="entry name" value="PROTEASOME"/>
</dbReference>
<keyword evidence="8" id="KW-0888">Threonine protease</keyword>
<dbReference type="PANTHER" id="PTHR32194">
    <property type="entry name" value="METALLOPROTEASE TLDD"/>
    <property type="match status" value="1"/>
</dbReference>
<dbReference type="Pfam" id="PF17035">
    <property type="entry name" value="BET"/>
    <property type="match status" value="1"/>
</dbReference>
<dbReference type="Proteomes" id="UP000824890">
    <property type="component" value="Unassembled WGS sequence"/>
</dbReference>
<evidence type="ECO:0000313" key="14">
    <source>
        <dbReference type="EMBL" id="KAH0852412.1"/>
    </source>
</evidence>